<dbReference type="Proteomes" id="UP001464378">
    <property type="component" value="Unassembled WGS sequence"/>
</dbReference>
<organism evidence="1 2">
    <name type="scientific">Pseudoflavonifractor intestinihominis</name>
    <dbReference type="NCBI Taxonomy" id="3133171"/>
    <lineage>
        <taxon>Bacteria</taxon>
        <taxon>Bacillati</taxon>
        <taxon>Bacillota</taxon>
        <taxon>Clostridia</taxon>
        <taxon>Eubacteriales</taxon>
        <taxon>Oscillospiraceae</taxon>
        <taxon>Pseudoflavonifractor</taxon>
    </lineage>
</organism>
<comment type="caution">
    <text evidence="1">The sequence shown here is derived from an EMBL/GenBank/DDBJ whole genome shotgun (WGS) entry which is preliminary data.</text>
</comment>
<sequence>MRRLWIACGILAALFAATLYNASYLDRLTASLADQLTQAEAQAEAGDWDQAARLTDAAFQDWDAHTLYLHVLLRHADTDDINSGFQEVGEFIACQESGEYSAANARLITQIRLLYEAEQLSLKNIL</sequence>
<gene>
    <name evidence="1" type="ORF">WMO64_05265</name>
</gene>
<dbReference type="Pfam" id="PF14276">
    <property type="entry name" value="DUF4363"/>
    <property type="match status" value="1"/>
</dbReference>
<proteinExistence type="predicted"/>
<accession>A0ABV1E8V3</accession>
<dbReference type="EMBL" id="JBBMFK010000006">
    <property type="protein sequence ID" value="MEQ2442871.1"/>
    <property type="molecule type" value="Genomic_DNA"/>
</dbReference>
<name>A0ABV1E8V3_9FIRM</name>
<dbReference type="RefSeq" id="WP_349231247.1">
    <property type="nucleotide sequence ID" value="NZ_JBBMFK010000006.1"/>
</dbReference>
<evidence type="ECO:0000313" key="2">
    <source>
        <dbReference type="Proteomes" id="UP001464378"/>
    </source>
</evidence>
<keyword evidence="2" id="KW-1185">Reference proteome</keyword>
<protein>
    <submittedName>
        <fullName evidence="1">DUF4363 family protein</fullName>
    </submittedName>
</protein>
<dbReference type="InterPro" id="IPR025373">
    <property type="entry name" value="DUF4363"/>
</dbReference>
<reference evidence="1 2" key="1">
    <citation type="submission" date="2024-03" db="EMBL/GenBank/DDBJ databases">
        <title>Human intestinal bacterial collection.</title>
        <authorList>
            <person name="Pauvert C."/>
            <person name="Hitch T.C.A."/>
            <person name="Clavel T."/>
        </authorList>
    </citation>
    <scope>NUCLEOTIDE SEQUENCE [LARGE SCALE GENOMIC DNA]</scope>
    <source>
        <strain evidence="1 2">CLA-AP-H29</strain>
    </source>
</reference>
<evidence type="ECO:0000313" key="1">
    <source>
        <dbReference type="EMBL" id="MEQ2442871.1"/>
    </source>
</evidence>